<dbReference type="InterPro" id="IPR056884">
    <property type="entry name" value="NPHP3-like_N"/>
</dbReference>
<feature type="region of interest" description="Disordered" evidence="2">
    <location>
        <begin position="1582"/>
        <end position="1604"/>
    </location>
</feature>
<dbReference type="Pfam" id="PF24883">
    <property type="entry name" value="NPHP3_N"/>
    <property type="match status" value="1"/>
</dbReference>
<dbReference type="InterPro" id="IPR027417">
    <property type="entry name" value="P-loop_NTPase"/>
</dbReference>
<evidence type="ECO:0000259" key="3">
    <source>
        <dbReference type="PROSITE" id="PS50837"/>
    </source>
</evidence>
<dbReference type="SUPFAM" id="SSF52540">
    <property type="entry name" value="P-loop containing nucleoside triphosphate hydrolases"/>
    <property type="match status" value="1"/>
</dbReference>
<dbReference type="Gene3D" id="3.40.50.300">
    <property type="entry name" value="P-loop containing nucleotide triphosphate hydrolases"/>
    <property type="match status" value="1"/>
</dbReference>
<dbReference type="PANTHER" id="PTHR10039:SF17">
    <property type="entry name" value="FUNGAL STAND N-TERMINAL GOODBYE DOMAIN-CONTAINING PROTEIN-RELATED"/>
    <property type="match status" value="1"/>
</dbReference>
<gene>
    <name evidence="4" type="ORF">D9758_002827</name>
</gene>
<protein>
    <recommendedName>
        <fullName evidence="3">NACHT domain-containing protein</fullName>
    </recommendedName>
</protein>
<proteinExistence type="predicted"/>
<dbReference type="OrthoDB" id="5345779at2759"/>
<dbReference type="InterPro" id="IPR007111">
    <property type="entry name" value="NACHT_NTPase"/>
</dbReference>
<feature type="compositionally biased region" description="Low complexity" evidence="2">
    <location>
        <begin position="1485"/>
        <end position="1498"/>
    </location>
</feature>
<dbReference type="PANTHER" id="PTHR10039">
    <property type="entry name" value="AMELOGENIN"/>
    <property type="match status" value="1"/>
</dbReference>
<comment type="caution">
    <text evidence="4">The sequence shown here is derived from an EMBL/GenBank/DDBJ whole genome shotgun (WGS) entry which is preliminary data.</text>
</comment>
<evidence type="ECO:0000313" key="4">
    <source>
        <dbReference type="EMBL" id="KAF5369014.1"/>
    </source>
</evidence>
<reference evidence="4 5" key="1">
    <citation type="journal article" date="2020" name="ISME J.">
        <title>Uncovering the hidden diversity of litter-decomposition mechanisms in mushroom-forming fungi.</title>
        <authorList>
            <person name="Floudas D."/>
            <person name="Bentzer J."/>
            <person name="Ahren D."/>
            <person name="Johansson T."/>
            <person name="Persson P."/>
            <person name="Tunlid A."/>
        </authorList>
    </citation>
    <scope>NUCLEOTIDE SEQUENCE [LARGE SCALE GENOMIC DNA]</scope>
    <source>
        <strain evidence="4 5">CBS 291.85</strain>
    </source>
</reference>
<feature type="region of interest" description="Disordered" evidence="2">
    <location>
        <begin position="142"/>
        <end position="164"/>
    </location>
</feature>
<feature type="domain" description="NACHT" evidence="3">
    <location>
        <begin position="408"/>
        <end position="564"/>
    </location>
</feature>
<evidence type="ECO:0000256" key="2">
    <source>
        <dbReference type="SAM" id="MobiDB-lite"/>
    </source>
</evidence>
<keyword evidence="5" id="KW-1185">Reference proteome</keyword>
<feature type="compositionally biased region" description="Acidic residues" evidence="2">
    <location>
        <begin position="1582"/>
        <end position="1596"/>
    </location>
</feature>
<name>A0A8H5GQ78_9AGAR</name>
<dbReference type="EMBL" id="JAACJM010000014">
    <property type="protein sequence ID" value="KAF5369014.1"/>
    <property type="molecule type" value="Genomic_DNA"/>
</dbReference>
<keyword evidence="1" id="KW-0677">Repeat</keyword>
<accession>A0A8H5GQ78</accession>
<dbReference type="PROSITE" id="PS50837">
    <property type="entry name" value="NACHT"/>
    <property type="match status" value="1"/>
</dbReference>
<organism evidence="4 5">
    <name type="scientific">Tetrapyrgos nigripes</name>
    <dbReference type="NCBI Taxonomy" id="182062"/>
    <lineage>
        <taxon>Eukaryota</taxon>
        <taxon>Fungi</taxon>
        <taxon>Dikarya</taxon>
        <taxon>Basidiomycota</taxon>
        <taxon>Agaricomycotina</taxon>
        <taxon>Agaricomycetes</taxon>
        <taxon>Agaricomycetidae</taxon>
        <taxon>Agaricales</taxon>
        <taxon>Marasmiineae</taxon>
        <taxon>Marasmiaceae</taxon>
        <taxon>Tetrapyrgos</taxon>
    </lineage>
</organism>
<evidence type="ECO:0000313" key="5">
    <source>
        <dbReference type="Proteomes" id="UP000559256"/>
    </source>
</evidence>
<dbReference type="Proteomes" id="UP000559256">
    <property type="component" value="Unassembled WGS sequence"/>
</dbReference>
<feature type="compositionally biased region" description="Basic and acidic residues" evidence="2">
    <location>
        <begin position="1450"/>
        <end position="1477"/>
    </location>
</feature>
<feature type="region of interest" description="Disordered" evidence="2">
    <location>
        <begin position="1450"/>
        <end position="1498"/>
    </location>
</feature>
<evidence type="ECO:0000256" key="1">
    <source>
        <dbReference type="ARBA" id="ARBA00022737"/>
    </source>
</evidence>
<sequence length="1604" mass="179921">MTSESTKEEKNMVPKSEVKQAQSITVLNLPFGDVVGSYVVIKHGSEKYKTSRLDGTKSGAIQWDDRFEIQFLSLTDSLAFELRRRRPFFKCISFPSRLLGTSQVQVRELAQCRGQGVEVLVNNRNIKFVIRATSDFKDSVEEPTTSQALIHSETPDSTPLTKNTSNTLQVMQTRDARASEPNLPTRSADLGPNMDAAILKPSTLSKVVEAAEPVMQVLERLSKVHPIAELAWIAVSGIYEIVKAIDKQHQDIVALYKVMLDIYQAATQKDSLTETLKSDGNLRRIFDAMVKHSMDSYMVISDYLSKSVLRRIFQSGDVKNWISEYTQIFKDLEKQLSETQIKVTTVSVLGIKAKMEQIDRNVADVRIEQSLELLKKGNTLPPKSHCLQGTRRNTVRRIMDWVMKGDEPIFWLFGVAGSGKSSLMGTLHNMFVGMGFKSRLAAFIRFDRNDYNNAGMFIQTLAYKLAHFDHRLAEAIVDALAENEQIVDVTDLSEQLDRLILGPLKKHGQDFGKEGSIVIIVDGLDECTHSDRAETDFRDQLLKLLVENPFRDFPFVRLVLASRPEEDINRMLAVREHIVAFPLDITTDETKADIKYFLEHKLSETGLLHPGSRFSELYHERDAVNQLSIRASGLFIWASTVVAFIAGYPEERLRRILDTDVPVNALQALNTLYTAALDSVAGEGDSNEDIRADIRVVLGRIMAVNSVSYVTSAILDRPCTGSSAVKSVNATRVLEKLWSVVQKGEAESLSFLHKSFDDFLTDHTRCPKEYYIDVKEYLLDWTFICTSYLIDFLKSNVEYPRDGPESEADHLAFLDFAIISWSRFLKKLSFQDLESRSDVRDALKTMLQTYLLRLMYLTYISELTDEEPENHSDFGQLICDGSEFITCVDPDEERTARISKRFQWLCHKRSGRMYNYYMPVFVKMASGSRRYPDIIEAIEKDLAPPILDSGSLDVDSLIEILEIPEKIILEGPEPFEYWARHLPDELWQQIFDQAADEDVISSYGLPTNMAECVWYRNGFGEWALRTPQEAINLLQRQSYATKKTIMRTCRTWRRVGSETFFRCLFFSDAQKLILLSEHLKSFPQRSPASSPGWWTRRLHLARYNVSSFPNEESFSTALSTILSHTPNLQILIIDYPLSTSSFSSFAPYLRPRSSTRPPSSFSPQTTPGHPLHTLSLHLPFECLPKLIWALDSLPNLVSLQITFDQPTQETLEREELVLGSAGNLALELKRLQQLVLKGGCGLFLEQAASWEMPSLRGLGVDLGSMRNPNTNTNTTAPSATSDAGAYPDLIDFLEKQPQSPSSGSLSPPHGLKLIYLDINSIPPMNVPRILEACPRLEVFCFNADWKMDPMPQQQHFSNSLGYAYNQVTQPQTQLTLTPHSTIHTIGLHGLSYAFGVGYAAAYAEVEPLRASRVVRSNDANFRALGATATGTTYERQSQLRQLRVLSRGLLRDLEREGGPGDGSKSKSSESKSPDKGKGNGSVERPSVSASAPTLTPSSALDSLGLSDLNLGNFQFEYGLGLGGGPSNTNGLGATNSNGNSGIVRLGGLTGMQRWETYWDQCSRLGVRLEDCTGEALGELPEDSEDEYLEEGEELEGQEASNYFC</sequence>